<evidence type="ECO:0000256" key="9">
    <source>
        <dbReference type="ARBA" id="ARBA00022824"/>
    </source>
</evidence>
<evidence type="ECO:0000256" key="3">
    <source>
        <dbReference type="ARBA" id="ARBA00010600"/>
    </source>
</evidence>
<feature type="transmembrane region" description="Helical" evidence="15">
    <location>
        <begin position="225"/>
        <end position="247"/>
    </location>
</feature>
<evidence type="ECO:0000313" key="17">
    <source>
        <dbReference type="Proteomes" id="UP001217918"/>
    </source>
</evidence>
<dbReference type="PANTHER" id="PTHR12989">
    <property type="entry name" value="ALPHA-1,2-GLUCOSYLTRANSFERASE ALG10"/>
    <property type="match status" value="1"/>
</dbReference>
<feature type="transmembrane region" description="Helical" evidence="15">
    <location>
        <begin position="465"/>
        <end position="482"/>
    </location>
</feature>
<keyword evidence="17" id="KW-1185">Reference proteome</keyword>
<evidence type="ECO:0000256" key="2">
    <source>
        <dbReference type="ARBA" id="ARBA00004922"/>
    </source>
</evidence>
<proteinExistence type="inferred from homology"/>
<comment type="subcellular location">
    <subcellularLocation>
        <location evidence="1">Endoplasmic reticulum membrane</location>
        <topology evidence="1">Multi-pass membrane protein</topology>
    </subcellularLocation>
</comment>
<evidence type="ECO:0000256" key="4">
    <source>
        <dbReference type="ARBA" id="ARBA00011967"/>
    </source>
</evidence>
<comment type="pathway">
    <text evidence="2">Protein modification; protein glycosylation.</text>
</comment>
<evidence type="ECO:0000256" key="1">
    <source>
        <dbReference type="ARBA" id="ARBA00004477"/>
    </source>
</evidence>
<feature type="transmembrane region" description="Helical" evidence="15">
    <location>
        <begin position="130"/>
        <end position="150"/>
    </location>
</feature>
<accession>A0AAD9M7Y7</accession>
<evidence type="ECO:0000256" key="7">
    <source>
        <dbReference type="ARBA" id="ARBA00022679"/>
    </source>
</evidence>
<gene>
    <name evidence="16" type="ORF">P8C59_000681</name>
</gene>
<evidence type="ECO:0000256" key="8">
    <source>
        <dbReference type="ARBA" id="ARBA00022692"/>
    </source>
</evidence>
<name>A0AAD9M7Y7_9PEZI</name>
<comment type="similarity">
    <text evidence="3">Belongs to the ALG10 glucosyltransferase family.</text>
</comment>
<evidence type="ECO:0000256" key="13">
    <source>
        <dbReference type="ARBA" id="ARBA00044727"/>
    </source>
</evidence>
<reference evidence="16" key="1">
    <citation type="journal article" date="2023" name="Mol. Plant Microbe Interact.">
        <title>Elucidating the Obligate Nature and Biological Capacity of an Invasive Fungal Corn Pathogen.</title>
        <authorList>
            <person name="MacCready J.S."/>
            <person name="Roggenkamp E.M."/>
            <person name="Gdanetz K."/>
            <person name="Chilvers M.I."/>
        </authorList>
    </citation>
    <scope>NUCLEOTIDE SEQUENCE</scope>
    <source>
        <strain evidence="16">PM02</strain>
    </source>
</reference>
<feature type="transmembrane region" description="Helical" evidence="15">
    <location>
        <begin position="171"/>
        <end position="194"/>
    </location>
</feature>
<keyword evidence="8 15" id="KW-0812">Transmembrane</keyword>
<evidence type="ECO:0000256" key="14">
    <source>
        <dbReference type="ARBA" id="ARBA00048064"/>
    </source>
</evidence>
<evidence type="ECO:0000256" key="11">
    <source>
        <dbReference type="ARBA" id="ARBA00023136"/>
    </source>
</evidence>
<evidence type="ECO:0000256" key="12">
    <source>
        <dbReference type="ARBA" id="ARBA00032069"/>
    </source>
</evidence>
<evidence type="ECO:0000256" key="6">
    <source>
        <dbReference type="ARBA" id="ARBA00022676"/>
    </source>
</evidence>
<dbReference type="AlphaFoldDB" id="A0AAD9M7Y7"/>
<sequence>MEWVISVLLETFTVRELGRGLLIALVLSPAKSLFPALLSHRKSVKSTLSTEVISAGGYVLLYLFARSWLALVCHAVPEPYLDEFFHIPQAQKYCEGRYLDWDDKITTPPGLYLASVLFHKIWRLPACTALSLRGLNVMTTLLVALVASVCRNMIEANTAACAAKQAQSSSLYAYHLALNIALFPVLFFFSGLYYTDVASTLVVMVAYQNHLSRSSRLSNTLANDVWTVILGICTLFMRQTNVFWVVVYMGGLEAVHAIHALRPGSAERLQITTVSELARHYAWTYSTGDVHDPPLNMSWPDDWILCGFGMALAVLFHPIPVVKRIWPYITVLGLFCGFVLWNGSVVLGDKSNHVATIHVSQMQYIWPLFAFFSAPLLVPPLLATAQGLKDSNSEPPAVYALGYLNEPTSTSASPPSTSTVLLWLLATTLSLVTAPLVEPRYFILPWVFWRLLVPAWRVPLLPQDSSAAGAVSLVPVFGWLFAMGRKIDLTLALETVWFVLINLGTMYIFLFRPYVWTDADGAVLDSGRLQRFMW</sequence>
<evidence type="ECO:0000313" key="16">
    <source>
        <dbReference type="EMBL" id="KAK2066902.1"/>
    </source>
</evidence>
<feature type="transmembrane region" description="Helical" evidence="15">
    <location>
        <begin position="489"/>
        <end position="510"/>
    </location>
</feature>
<keyword evidence="7" id="KW-0808">Transferase</keyword>
<feature type="transmembrane region" description="Helical" evidence="15">
    <location>
        <begin position="364"/>
        <end position="383"/>
    </location>
</feature>
<dbReference type="Pfam" id="PF04922">
    <property type="entry name" value="DIE2_ALG10"/>
    <property type="match status" value="2"/>
</dbReference>
<protein>
    <recommendedName>
        <fullName evidence="5">Dol-P-Glc:Glc(2)Man(9)GlcNAc(2)-PP-Dol alpha-1,2-glucosyltransferase</fullName>
        <ecNumber evidence="4">2.4.1.256</ecNumber>
    </recommendedName>
    <alternativeName>
        <fullName evidence="12">Asparagine-linked glycosylation protein 10</fullName>
    </alternativeName>
</protein>
<dbReference type="Proteomes" id="UP001217918">
    <property type="component" value="Unassembled WGS sequence"/>
</dbReference>
<comment type="catalytic activity">
    <reaction evidence="14">
        <text>an alpha-D-Glc-(1-&gt;3)-alpha-D-Glc-(1-&gt;3)-alpha-D-Man-(1-&gt;2)-alpha-D-Man-(1-&gt;2)-alpha-D-Man-(1-&gt;3)-[alpha-D-Man-(1-&gt;2)-alpha-D-Man-(1-&gt;3)-[alpha-D-Man-(1-&gt;2)-alpha-D-Man-(1-&gt;6)]-alpha-D-Man-(1-&gt;6)]-beta-D-Man-(1-&gt;4)-beta-D-GlcNAc-(1-&gt;4)-alpha-D-GlcNAc-diphospho-di-trans,poly-cis-dolichol + a di-trans,poly-cis-dolichyl beta-D-glucosyl phosphate = a alpha-D-Glc-(1-&gt;2)-alpha-D-Glc-(1-&gt;3)-alpha-D-Glc-(1-&gt;3)-alpha-D-Man-(1-&gt;2)-alpha-D-Man-(1-&gt;2)-alpha-D-Man-(1-&gt;3)-[alpha-D-Man-(1-&gt;2)-alpha-D-Man-(1-&gt;3)-[alpha-D-Man-(1-&gt;2)-alpha-D-Man-(1-&gt;6)]-alpha-D-Man-(1-&gt;6)]-beta-D-Man-(1-&gt;4)-beta-D-GlcNAc-(1-&gt;4)-alpha-D-GlcNAc-diphospho-di-trans,poly-cis-dolichol + a di-trans,poly-cis-dolichyl phosphate + H(+)</text>
        <dbReference type="Rhea" id="RHEA:29543"/>
        <dbReference type="Rhea" id="RHEA-COMP:19498"/>
        <dbReference type="Rhea" id="RHEA-COMP:19502"/>
        <dbReference type="Rhea" id="RHEA-COMP:19512"/>
        <dbReference type="Rhea" id="RHEA-COMP:19522"/>
        <dbReference type="ChEBI" id="CHEBI:15378"/>
        <dbReference type="ChEBI" id="CHEBI:57525"/>
        <dbReference type="ChEBI" id="CHEBI:57683"/>
        <dbReference type="ChEBI" id="CHEBI:132522"/>
        <dbReference type="ChEBI" id="CHEBI:132523"/>
        <dbReference type="EC" id="2.4.1.256"/>
    </reaction>
    <physiologicalReaction direction="left-to-right" evidence="14">
        <dbReference type="Rhea" id="RHEA:29544"/>
    </physiologicalReaction>
</comment>
<keyword evidence="11 15" id="KW-0472">Membrane</keyword>
<dbReference type="GO" id="GO:0106073">
    <property type="term" value="F:dolichyl pyrophosphate Glc2Man9GlcNAc2 alpha-1,2-glucosyltransferase activity"/>
    <property type="evidence" value="ECO:0007669"/>
    <property type="project" value="UniProtKB-EC"/>
</dbReference>
<keyword evidence="10 15" id="KW-1133">Transmembrane helix</keyword>
<keyword evidence="9" id="KW-0256">Endoplasmic reticulum</keyword>
<evidence type="ECO:0000256" key="10">
    <source>
        <dbReference type="ARBA" id="ARBA00022989"/>
    </source>
</evidence>
<comment type="function">
    <text evidence="13">Dol-P-Glc:Glc(2)Man(9)GlcNAc(2)-PP-Dol alpha-1,2-glucosyltransferase that operates in the biosynthetic pathway of dolichol-linked oligosaccharides, the glycan precursors employed in protein asparagine (N)-glycosylation. The assembly of dolichol-linked oligosaccharides begins on the cytosolic side of the endoplasmic reticulum membrane and finishes in its lumen. The sequential addition of sugars to dolichol pyrophosphate produces dolichol-linked oligosaccharides containing fourteen sugars, including two GlcNAcs, nine mannoses and three glucoses. Once assembled, the oligosaccharide is transferred from the lipid to nascent proteins by oligosaccharyltransferases. In the lumen of the endoplasmic reticulum, adds the third and last glucose residue from dolichyl phosphate glucose (Dol-P-Glc) onto the lipid-linked oligosaccharide intermediate Glc(2)Man(9)GlcNAc(2)-PP-Dol to produce Glc(3)Man(9)GlcNAc(2)-PP-Dol.</text>
</comment>
<feature type="transmembrane region" description="Helical" evidence="15">
    <location>
        <begin position="420"/>
        <end position="437"/>
    </location>
</feature>
<dbReference type="EC" id="2.4.1.256" evidence="4"/>
<evidence type="ECO:0000256" key="5">
    <source>
        <dbReference type="ARBA" id="ARBA00018512"/>
    </source>
</evidence>
<organism evidence="16 17">
    <name type="scientific">Phyllachora maydis</name>
    <dbReference type="NCBI Taxonomy" id="1825666"/>
    <lineage>
        <taxon>Eukaryota</taxon>
        <taxon>Fungi</taxon>
        <taxon>Dikarya</taxon>
        <taxon>Ascomycota</taxon>
        <taxon>Pezizomycotina</taxon>
        <taxon>Sordariomycetes</taxon>
        <taxon>Sordariomycetidae</taxon>
        <taxon>Phyllachorales</taxon>
        <taxon>Phyllachoraceae</taxon>
        <taxon>Phyllachora</taxon>
    </lineage>
</organism>
<feature type="transmembrane region" description="Helical" evidence="15">
    <location>
        <begin position="325"/>
        <end position="343"/>
    </location>
</feature>
<evidence type="ECO:0000256" key="15">
    <source>
        <dbReference type="SAM" id="Phobius"/>
    </source>
</evidence>
<dbReference type="GO" id="GO:0006488">
    <property type="term" value="P:dolichol-linked oligosaccharide biosynthetic process"/>
    <property type="evidence" value="ECO:0007669"/>
    <property type="project" value="InterPro"/>
</dbReference>
<comment type="caution">
    <text evidence="16">The sequence shown here is derived from an EMBL/GenBank/DDBJ whole genome shotgun (WGS) entry which is preliminary data.</text>
</comment>
<dbReference type="GO" id="GO:0005789">
    <property type="term" value="C:endoplasmic reticulum membrane"/>
    <property type="evidence" value="ECO:0007669"/>
    <property type="project" value="UniProtKB-SubCell"/>
</dbReference>
<dbReference type="EMBL" id="JAQQPM010000001">
    <property type="protein sequence ID" value="KAK2066902.1"/>
    <property type="molecule type" value="Genomic_DNA"/>
</dbReference>
<dbReference type="InterPro" id="IPR016900">
    <property type="entry name" value="Alg10"/>
</dbReference>
<dbReference type="PANTHER" id="PTHR12989:SF10">
    <property type="entry name" value="DOL-P-GLC:GLC(2)MAN(9)GLCNAC(2)-PP-DOL ALPHA-1,2-GLUCOSYLTRANSFERASE-RELATED"/>
    <property type="match status" value="1"/>
</dbReference>
<keyword evidence="6" id="KW-0328">Glycosyltransferase</keyword>
<dbReference type="PIRSF" id="PIRSF028810">
    <property type="entry name" value="Alpha1_2_glucosyltferase_Alg10"/>
    <property type="match status" value="1"/>
</dbReference>